<dbReference type="EMBL" id="MEVJ01000025">
    <property type="protein sequence ID" value="OGC57409.1"/>
    <property type="molecule type" value="Genomic_DNA"/>
</dbReference>
<dbReference type="Gene3D" id="3.40.50.450">
    <property type="match status" value="1"/>
</dbReference>
<evidence type="ECO:0000256" key="1">
    <source>
        <dbReference type="ARBA" id="ARBA00006525"/>
    </source>
</evidence>
<organism evidence="3 4">
    <name type="scientific">candidate division WWE3 bacterium RIFCSPLOWO2_01_FULL_41_9</name>
    <dbReference type="NCBI Taxonomy" id="1802626"/>
    <lineage>
        <taxon>Bacteria</taxon>
        <taxon>Katanobacteria</taxon>
    </lineage>
</organism>
<name>A0A1F4VJQ6_UNCKA</name>
<dbReference type="InterPro" id="IPR057666">
    <property type="entry name" value="DrpA_SLOG"/>
</dbReference>
<proteinExistence type="inferred from homology"/>
<evidence type="ECO:0000259" key="2">
    <source>
        <dbReference type="Pfam" id="PF02481"/>
    </source>
</evidence>
<evidence type="ECO:0000313" key="4">
    <source>
        <dbReference type="Proteomes" id="UP000178346"/>
    </source>
</evidence>
<dbReference type="Pfam" id="PF02481">
    <property type="entry name" value="DNA_processg_A"/>
    <property type="match status" value="1"/>
</dbReference>
<reference evidence="3 4" key="1">
    <citation type="journal article" date="2016" name="Nat. Commun.">
        <title>Thousands of microbial genomes shed light on interconnected biogeochemical processes in an aquifer system.</title>
        <authorList>
            <person name="Anantharaman K."/>
            <person name="Brown C.T."/>
            <person name="Hug L.A."/>
            <person name="Sharon I."/>
            <person name="Castelle C.J."/>
            <person name="Probst A.J."/>
            <person name="Thomas B.C."/>
            <person name="Singh A."/>
            <person name="Wilkins M.J."/>
            <person name="Karaoz U."/>
            <person name="Brodie E.L."/>
            <person name="Williams K.H."/>
            <person name="Hubbard S.S."/>
            <person name="Banfield J.F."/>
        </authorList>
    </citation>
    <scope>NUCLEOTIDE SEQUENCE [LARGE SCALE GENOMIC DNA]</scope>
</reference>
<dbReference type="PANTHER" id="PTHR43022:SF1">
    <property type="entry name" value="PROTEIN SMF"/>
    <property type="match status" value="1"/>
</dbReference>
<dbReference type="GO" id="GO:0009294">
    <property type="term" value="P:DNA-mediated transformation"/>
    <property type="evidence" value="ECO:0007669"/>
    <property type="project" value="InterPro"/>
</dbReference>
<dbReference type="PANTHER" id="PTHR43022">
    <property type="entry name" value="PROTEIN SMF"/>
    <property type="match status" value="1"/>
</dbReference>
<gene>
    <name evidence="3" type="ORF">A2976_04310</name>
</gene>
<evidence type="ECO:0000313" key="3">
    <source>
        <dbReference type="EMBL" id="OGC57409.1"/>
    </source>
</evidence>
<dbReference type="AlphaFoldDB" id="A0A1F4VJQ6"/>
<dbReference type="InterPro" id="IPR003488">
    <property type="entry name" value="DprA"/>
</dbReference>
<dbReference type="SUPFAM" id="SSF102405">
    <property type="entry name" value="MCP/YpsA-like"/>
    <property type="match status" value="1"/>
</dbReference>
<accession>A0A1F4VJQ6</accession>
<comment type="similarity">
    <text evidence="1">Belongs to the DprA/Smf family.</text>
</comment>
<dbReference type="Proteomes" id="UP000178346">
    <property type="component" value="Unassembled WGS sequence"/>
</dbReference>
<dbReference type="NCBIfam" id="TIGR00732">
    <property type="entry name" value="dprA"/>
    <property type="match status" value="1"/>
</dbReference>
<protein>
    <submittedName>
        <fullName evidence="3">DNA protecting protein DprA</fullName>
    </submittedName>
</protein>
<comment type="caution">
    <text evidence="3">The sequence shown here is derived from an EMBL/GenBank/DDBJ whole genome shotgun (WGS) entry which is preliminary data.</text>
</comment>
<sequence length="305" mass="33152">MSEAALFDTVKYKTRKMEPGDSFPESLYPEILRGINSFPKVLFYKGDIVTGLFDNCVAVVGSRNMTMYGRTVTRNLVSALCAGGITVVSGFMYGIDATAHASCVEFGGKTVAVMPCGIEMIHPPRQKDLYMDILQNGGLVLSEYDEEFPPCVWTYPRRNRIVAGLCKAVLVVEAGEDSGSLITAGFARKYGRRVMAVPGPVTSLVSAGTLKLIKEGADMVCSAEDLMRLLGHGKGQVIGEHFVETIENNLNKLSTKIISVLGKEPLDISMLSKILEIDIPLLSVEMTNLSLAGVICEREGMYYVS</sequence>
<feature type="domain" description="Smf/DprA SLOG" evidence="2">
    <location>
        <begin position="25"/>
        <end position="229"/>
    </location>
</feature>